<accession>A0A699TXG8</accession>
<dbReference type="AlphaFoldDB" id="A0A699TXG8"/>
<organism evidence="2">
    <name type="scientific">Tanacetum cinerariifolium</name>
    <name type="common">Dalmatian daisy</name>
    <name type="synonym">Chrysanthemum cinerariifolium</name>
    <dbReference type="NCBI Taxonomy" id="118510"/>
    <lineage>
        <taxon>Eukaryota</taxon>
        <taxon>Viridiplantae</taxon>
        <taxon>Streptophyta</taxon>
        <taxon>Embryophyta</taxon>
        <taxon>Tracheophyta</taxon>
        <taxon>Spermatophyta</taxon>
        <taxon>Magnoliopsida</taxon>
        <taxon>eudicotyledons</taxon>
        <taxon>Gunneridae</taxon>
        <taxon>Pentapetalae</taxon>
        <taxon>asterids</taxon>
        <taxon>campanulids</taxon>
        <taxon>Asterales</taxon>
        <taxon>Asteraceae</taxon>
        <taxon>Asteroideae</taxon>
        <taxon>Anthemideae</taxon>
        <taxon>Anthemidinae</taxon>
        <taxon>Tanacetum</taxon>
    </lineage>
</organism>
<evidence type="ECO:0000256" key="1">
    <source>
        <dbReference type="SAM" id="MobiDB-lite"/>
    </source>
</evidence>
<evidence type="ECO:0000313" key="2">
    <source>
        <dbReference type="EMBL" id="GFD15612.1"/>
    </source>
</evidence>
<name>A0A699TXG8_TANCI</name>
<sequence>MNYELVTARNQTNNDACIEINTNAGKAGQKKASDHEYILLPIMPSSTQSSDDKDAGEVDEGVSKGSGIDDQCGE</sequence>
<comment type="caution">
    <text evidence="2">The sequence shown here is derived from an EMBL/GenBank/DDBJ whole genome shotgun (WGS) entry which is preliminary data.</text>
</comment>
<gene>
    <name evidence="2" type="ORF">Tci_887581</name>
</gene>
<protein>
    <submittedName>
        <fullName evidence="2">Uncharacterized protein</fullName>
    </submittedName>
</protein>
<feature type="region of interest" description="Disordered" evidence="1">
    <location>
        <begin position="43"/>
        <end position="74"/>
    </location>
</feature>
<dbReference type="EMBL" id="BKCJ011287633">
    <property type="protein sequence ID" value="GFD15612.1"/>
    <property type="molecule type" value="Genomic_DNA"/>
</dbReference>
<reference evidence="2" key="1">
    <citation type="journal article" date="2019" name="Sci. Rep.">
        <title>Draft genome of Tanacetum cinerariifolium, the natural source of mosquito coil.</title>
        <authorList>
            <person name="Yamashiro T."/>
            <person name="Shiraishi A."/>
            <person name="Satake H."/>
            <person name="Nakayama K."/>
        </authorList>
    </citation>
    <scope>NUCLEOTIDE SEQUENCE</scope>
</reference>
<proteinExistence type="predicted"/>